<dbReference type="InterPro" id="IPR011989">
    <property type="entry name" value="ARM-like"/>
</dbReference>
<dbReference type="InterPro" id="IPR024990">
    <property type="entry name" value="Apc1"/>
</dbReference>
<reference evidence="7" key="1">
    <citation type="journal article" date="2023" name="Mol. Phylogenet. Evol.">
        <title>Genome-scale phylogeny and comparative genomics of the fungal order Sordariales.</title>
        <authorList>
            <person name="Hensen N."/>
            <person name="Bonometti L."/>
            <person name="Westerberg I."/>
            <person name="Brannstrom I.O."/>
            <person name="Guillou S."/>
            <person name="Cros-Aarteil S."/>
            <person name="Calhoun S."/>
            <person name="Haridas S."/>
            <person name="Kuo A."/>
            <person name="Mondo S."/>
            <person name="Pangilinan J."/>
            <person name="Riley R."/>
            <person name="LaButti K."/>
            <person name="Andreopoulos B."/>
            <person name="Lipzen A."/>
            <person name="Chen C."/>
            <person name="Yan M."/>
            <person name="Daum C."/>
            <person name="Ng V."/>
            <person name="Clum A."/>
            <person name="Steindorff A."/>
            <person name="Ohm R.A."/>
            <person name="Martin F."/>
            <person name="Silar P."/>
            <person name="Natvig D.O."/>
            <person name="Lalanne C."/>
            <person name="Gautier V."/>
            <person name="Ament-Velasquez S.L."/>
            <person name="Kruys A."/>
            <person name="Hutchinson M.I."/>
            <person name="Powell A.J."/>
            <person name="Barry K."/>
            <person name="Miller A.N."/>
            <person name="Grigoriev I.V."/>
            <person name="Debuchy R."/>
            <person name="Gladieux P."/>
            <person name="Hiltunen Thoren M."/>
            <person name="Johannesson H."/>
        </authorList>
    </citation>
    <scope>NUCLEOTIDE SEQUENCE</scope>
    <source>
        <strain evidence="7">PSN324</strain>
    </source>
</reference>
<dbReference type="InterPro" id="IPR049255">
    <property type="entry name" value="Apc1_N"/>
</dbReference>
<evidence type="ECO:0000256" key="5">
    <source>
        <dbReference type="SAM" id="MobiDB-lite"/>
    </source>
</evidence>
<evidence type="ECO:0000256" key="1">
    <source>
        <dbReference type="ARBA" id="ARBA00010547"/>
    </source>
</evidence>
<dbReference type="PANTHER" id="PTHR12827:SF3">
    <property type="entry name" value="ANAPHASE-PROMOTING COMPLEX SUBUNIT 1"/>
    <property type="match status" value="1"/>
</dbReference>
<dbReference type="FunFam" id="1.25.10.10:FF:000283">
    <property type="entry name" value="Anaphase-promoting complex subunit 1"/>
    <property type="match status" value="1"/>
</dbReference>
<evidence type="ECO:0000256" key="2">
    <source>
        <dbReference type="ARBA" id="ARBA00022618"/>
    </source>
</evidence>
<feature type="compositionally biased region" description="Gly residues" evidence="5">
    <location>
        <begin position="1994"/>
        <end position="2004"/>
    </location>
</feature>
<evidence type="ECO:0000313" key="7">
    <source>
        <dbReference type="EMBL" id="KAK4464431.1"/>
    </source>
</evidence>
<sequence length="2048" mass="225271">MASVTSLGVHQPTGLRHAIDEGILPPEPHPSSYSWEISIDHQDDHECEDELLTTENCVLWSRGGIFRKSYKFDLEKESVTQALFAYFPASADTQRDPDASKSPIKKQLDKPLLSRALVVFLKTQAHIYFLSGTSHVVHMPFEVESACAAPCGVIIQRKPRANNAAPVSLRIPKVPPNSFLSSQPPPSSAQTQPGPEFSTEGLGNPKVLPLRLSLTLENMWQPSVETNESHWPRLVCLTDPLLEIGLVVTHQERPKARRGVRNASGPQFLGPAEEILHIEATKLPTIPGMESRLLNIAVTVNRETNMYTVWRLDYLENEDPFVSKKKRKPKPSRRRSSLAPGLASGAATPLHPTMRESFGAPLPGKKPRKSVRIEESAKALDNALNSLDPDKGNDATRRQSRRVSSLLARADLSASQDRSTYADQGMHQSMGGRRADSQGTQRTRMSGGYGGASLGGTFNINLNMSHEAPVDTLLEELRAGGDFEGFHTMGLDDHDIEGLTHEMLLTRIHTFSMDNTNVRYSLSGKPARTHSKVFIIAGPPTATDDQGRSLLLVGIQDPVDKRLQLLPLRIGRHHDKTPTKRSAKKPADHRSITITPEEPWRVQSVVDSCKLSDGHETIMILSEDNSGGRELSLQSPWGRVATVTLPLLYFDNLHSLDYSGSHRVNKEVRGRRSIGAGMSGTEVDAICHSNSRGVVDVRDKEGRFHRIKIKLQPSSIQVRRTLDVCRSVLHASHADKMLAGWWHVMQWLQTTNLEGLDHSITDMEWSAVVILLLASFLALRHNSETSLRSIGNAAAMSPATDNWEIMQSNEKPNSAACPAWLRNKGWQWLLDGGVVEAPSGPGQPNSLSRSFMSIHVKLAQQWISSPTGVSAFDFNGYLPTALNRGSSGREMAAWSIMLALHLLLEEEKLNILSPEESSPGQSDLRAVLCQLARWLGWQQYEAVYALGMQAELDTTYNDPAPLLATILAEPPAPYCILSWIQQHLTSGSGIEFPTLPLVYTTATHESFAIGLRKQLWSTLTPRSLMFEQLFGLLGSSTHRYNAVVAMHDCGFTPQILETLPEAILAPLQDIIFMCQPNPPPSWSKELLSLVSRPDISALLGPGRPWRALASEINAPSHAAKWDFRMLCQHMDDFHDYVDEADATSRQTVLNFLFRDDRRLNEARNLLTTAKHRVVRLDAKPEWSESDYLERQKELVATIATSTLAIPAGRGLLYYALKYPLLTQKYQIGGFQLTCLVKPVNNTVGVDKALFTEEKINWAFFHQGVAGGLAISPHAKGIDTSWILYNKPGQDLNNRHAGFLLALGLNGHLKSVAKWVAFKYLTPKHTMTSIGLLLGLAASYLGTMDSLITRLLSVHVTRMLPRGAAELNLSKHTQTTGIMGIGLLYCNSQHRRMSEIMMSEIEHTDDAEEEDPLRDEGYRLAAGFALGFINLGKGNDLRGLRDMRLTEKLLTIATSTKRVELAHVLDRSAAGAVVAIMLIFMKSEDHIVARKINIPDTILQFDYVRPDILLLRTAAKNLILWSEIEPTFEWIKNGLPSDYRSRSRLTSTVKLQTRDMPFFSILAGLCFALGLRFAGSANLQVRDLLVHYLDEFIRIVRTPINTFDSELTRGNARMCMDLVALSCATVMAGTGDIAVLRRLRALHGRDDTSTTYGSHFASHLAIGALFLGCGTATFGTSNLATAALIVAFYPLFPSTVQDNRAHLQAFRHFWVLATEPRCFVVKDLVTGQPLNAAILVHLKPGSPSAIAAATKSASDGPTVAAADSSSEMLVLRKQTPCLLPPLDDVQRVVTDASALGYWDLTIEFGSDPNLVEKFRRNQSVFLRRRPACEGTFPATLKALGSMDIAGYSGDSRSGESMDPMEWVFTLDALKDLTYSERAMVLDRLGSGGGVGEGEGGSTAVDARLVLRSGLDGWSRDRLLGLRLLFEWAERRRVFAGRVDESGGAKGGQSRVIEQGENDGKGNKDQGKGVTAATGGGGGGRKGKKKVSMSVDQPGTGVGQDGGGGTGREKVVVPEHERELDAVEKGEVWWLGDSAIEELKGRTWLAARAN</sequence>
<reference evidence="7" key="2">
    <citation type="submission" date="2023-06" db="EMBL/GenBank/DDBJ databases">
        <authorList>
            <consortium name="Lawrence Berkeley National Laboratory"/>
            <person name="Mondo S.J."/>
            <person name="Hensen N."/>
            <person name="Bonometti L."/>
            <person name="Westerberg I."/>
            <person name="Brannstrom I.O."/>
            <person name="Guillou S."/>
            <person name="Cros-Aarteil S."/>
            <person name="Calhoun S."/>
            <person name="Haridas S."/>
            <person name="Kuo A."/>
            <person name="Pangilinan J."/>
            <person name="Riley R."/>
            <person name="Labutti K."/>
            <person name="Andreopoulos B."/>
            <person name="Lipzen A."/>
            <person name="Chen C."/>
            <person name="Yanf M."/>
            <person name="Daum C."/>
            <person name="Ng V."/>
            <person name="Clum A."/>
            <person name="Steindorff A."/>
            <person name="Ohm R."/>
            <person name="Martin F."/>
            <person name="Silar P."/>
            <person name="Natvig D."/>
            <person name="Lalanne C."/>
            <person name="Gautier V."/>
            <person name="Ament-Velasquez S.L."/>
            <person name="Kruys A."/>
            <person name="Hutchinson M.I."/>
            <person name="Powell A.J."/>
            <person name="Barry K."/>
            <person name="Miller A.N."/>
            <person name="Grigoriev I.V."/>
            <person name="Debuchy R."/>
            <person name="Gladieux P."/>
            <person name="Thoren M.H."/>
            <person name="Johannesson H."/>
        </authorList>
    </citation>
    <scope>NUCLEOTIDE SEQUENCE</scope>
    <source>
        <strain evidence="7">PSN324</strain>
    </source>
</reference>
<dbReference type="GO" id="GO:0031145">
    <property type="term" value="P:anaphase-promoting complex-dependent catabolic process"/>
    <property type="evidence" value="ECO:0007669"/>
    <property type="project" value="TreeGrafter"/>
</dbReference>
<keyword evidence="8" id="KW-1185">Reference proteome</keyword>
<comment type="similarity">
    <text evidence="1">Belongs to the APC1 family.</text>
</comment>
<dbReference type="GO" id="GO:0005680">
    <property type="term" value="C:anaphase-promoting complex"/>
    <property type="evidence" value="ECO:0007669"/>
    <property type="project" value="InterPro"/>
</dbReference>
<dbReference type="GO" id="GO:0070979">
    <property type="term" value="P:protein K11-linked ubiquitination"/>
    <property type="evidence" value="ECO:0007669"/>
    <property type="project" value="TreeGrafter"/>
</dbReference>
<gene>
    <name evidence="7" type="ORF">QBC42DRAFT_220645</name>
</gene>
<feature type="compositionally biased region" description="Low complexity" evidence="5">
    <location>
        <begin position="337"/>
        <end position="350"/>
    </location>
</feature>
<dbReference type="Proteomes" id="UP001321749">
    <property type="component" value="Unassembled WGS sequence"/>
</dbReference>
<feature type="region of interest" description="Disordered" evidence="5">
    <location>
        <begin position="1938"/>
        <end position="2017"/>
    </location>
</feature>
<feature type="region of interest" description="Disordered" evidence="5">
    <location>
        <begin position="322"/>
        <end position="450"/>
    </location>
</feature>
<dbReference type="FunFam" id="1.25.10.10:FF:000531">
    <property type="entry name" value="Negative regulator of mitosis"/>
    <property type="match status" value="1"/>
</dbReference>
<evidence type="ECO:0000259" key="6">
    <source>
        <dbReference type="Pfam" id="PF12859"/>
    </source>
</evidence>
<evidence type="ECO:0000256" key="3">
    <source>
        <dbReference type="ARBA" id="ARBA00022776"/>
    </source>
</evidence>
<dbReference type="Pfam" id="PF12859">
    <property type="entry name" value="ANAPC1"/>
    <property type="match status" value="1"/>
</dbReference>
<proteinExistence type="inferred from homology"/>
<keyword evidence="4" id="KW-0131">Cell cycle</keyword>
<dbReference type="PANTHER" id="PTHR12827">
    <property type="entry name" value="MEIOTIC CHECKPOINT REGULATOR TSG24 FAMILY MEMBER"/>
    <property type="match status" value="1"/>
</dbReference>
<feature type="compositionally biased region" description="Basic and acidic residues" evidence="5">
    <location>
        <begin position="388"/>
        <end position="397"/>
    </location>
</feature>
<protein>
    <recommendedName>
        <fullName evidence="6">Anaphase-promoting complex subunit 1 N-terminal domain-containing protein</fullName>
    </recommendedName>
</protein>
<organism evidence="7 8">
    <name type="scientific">Cladorrhinum samala</name>
    <dbReference type="NCBI Taxonomy" id="585594"/>
    <lineage>
        <taxon>Eukaryota</taxon>
        <taxon>Fungi</taxon>
        <taxon>Dikarya</taxon>
        <taxon>Ascomycota</taxon>
        <taxon>Pezizomycotina</taxon>
        <taxon>Sordariomycetes</taxon>
        <taxon>Sordariomycetidae</taxon>
        <taxon>Sordariales</taxon>
        <taxon>Podosporaceae</taxon>
        <taxon>Cladorrhinum</taxon>
    </lineage>
</organism>
<evidence type="ECO:0000313" key="8">
    <source>
        <dbReference type="Proteomes" id="UP001321749"/>
    </source>
</evidence>
<dbReference type="EMBL" id="MU864948">
    <property type="protein sequence ID" value="KAK4464431.1"/>
    <property type="molecule type" value="Genomic_DNA"/>
</dbReference>
<dbReference type="GO" id="GO:0051301">
    <property type="term" value="P:cell division"/>
    <property type="evidence" value="ECO:0007669"/>
    <property type="project" value="UniProtKB-KW"/>
</dbReference>
<keyword evidence="2" id="KW-0132">Cell division</keyword>
<comment type="caution">
    <text evidence="7">The sequence shown here is derived from an EMBL/GenBank/DDBJ whole genome shotgun (WGS) entry which is preliminary data.</text>
</comment>
<feature type="compositionally biased region" description="Low complexity" evidence="5">
    <location>
        <begin position="402"/>
        <end position="417"/>
    </location>
</feature>
<feature type="compositionally biased region" description="Basic and acidic residues" evidence="5">
    <location>
        <begin position="2005"/>
        <end position="2017"/>
    </location>
</feature>
<feature type="compositionally biased region" description="Basic residues" evidence="5">
    <location>
        <begin position="323"/>
        <end position="336"/>
    </location>
</feature>
<feature type="compositionally biased region" description="Low complexity" evidence="5">
    <location>
        <begin position="176"/>
        <end position="195"/>
    </location>
</feature>
<feature type="compositionally biased region" description="Basic and acidic residues" evidence="5">
    <location>
        <begin position="1956"/>
        <end position="1965"/>
    </location>
</feature>
<name>A0AAV9HXF6_9PEZI</name>
<accession>A0AAV9HXF6</accession>
<dbReference type="GO" id="GO:0007091">
    <property type="term" value="P:metaphase/anaphase transition of mitotic cell cycle"/>
    <property type="evidence" value="ECO:0007669"/>
    <property type="project" value="TreeGrafter"/>
</dbReference>
<dbReference type="GO" id="GO:0060090">
    <property type="term" value="F:molecular adaptor activity"/>
    <property type="evidence" value="ECO:0007669"/>
    <property type="project" value="TreeGrafter"/>
</dbReference>
<evidence type="ECO:0000256" key="4">
    <source>
        <dbReference type="ARBA" id="ARBA00023306"/>
    </source>
</evidence>
<keyword evidence="3" id="KW-0498">Mitosis</keyword>
<feature type="domain" description="Anaphase-promoting complex subunit 1 N-terminal" evidence="6">
    <location>
        <begin position="30"/>
        <end position="772"/>
    </location>
</feature>
<dbReference type="Gene3D" id="1.25.10.10">
    <property type="entry name" value="Leucine-rich Repeat Variant"/>
    <property type="match status" value="3"/>
</dbReference>
<feature type="region of interest" description="Disordered" evidence="5">
    <location>
        <begin position="175"/>
        <end position="204"/>
    </location>
</feature>